<reference evidence="2" key="1">
    <citation type="journal article" date="2017" name="Elife">
        <title>The kinetoplastid-infecting Bodo saltans virus (BsV), a window into the most abundant giant viruses in the sea.</title>
        <authorList>
            <person name="Deeg C.M."/>
            <person name="Chow C.-E.T."/>
            <person name="Suttle C.A."/>
        </authorList>
    </citation>
    <scope>NUCLEOTIDE SEQUENCE</scope>
    <source>
        <strain evidence="2">NG1</strain>
    </source>
</reference>
<name>A0A2H4UVA2_9VIRU</name>
<sequence>MNQLFQNIPHIMDIVAICLRALTVLYSCTLTALTFLTTLATSSNGLSNLSLTYLNTTLTTSIASDPNSSYYGVLAVLFMMLYFVFAFVKLIIFELMFSVFVFILIWTACFSLHSYLFNAEIKKTQ</sequence>
<feature type="transmembrane region" description="Helical" evidence="1">
    <location>
        <begin position="12"/>
        <end position="36"/>
    </location>
</feature>
<keyword evidence="1" id="KW-0812">Transmembrane</keyword>
<evidence type="ECO:0000256" key="1">
    <source>
        <dbReference type="SAM" id="Phobius"/>
    </source>
</evidence>
<protein>
    <recommendedName>
        <fullName evidence="4">Transmembrane protein</fullName>
    </recommendedName>
</protein>
<dbReference type="Proteomes" id="UP000240325">
    <property type="component" value="Segment"/>
</dbReference>
<keyword evidence="3" id="KW-1185">Reference proteome</keyword>
<accession>A0A2H4UVA2</accession>
<feature type="transmembrane region" description="Helical" evidence="1">
    <location>
        <begin position="69"/>
        <end position="88"/>
    </location>
</feature>
<gene>
    <name evidence="2" type="ORF">BMW23_0748</name>
</gene>
<feature type="transmembrane region" description="Helical" evidence="1">
    <location>
        <begin position="95"/>
        <end position="116"/>
    </location>
</feature>
<keyword evidence="1" id="KW-1133">Transmembrane helix</keyword>
<organism evidence="2">
    <name type="scientific">Bodo saltans virus</name>
    <dbReference type="NCBI Taxonomy" id="2024608"/>
    <lineage>
        <taxon>Viruses</taxon>
        <taxon>Varidnaviria</taxon>
        <taxon>Bamfordvirae</taxon>
        <taxon>Nucleocytoviricota</taxon>
        <taxon>Megaviricetes</taxon>
        <taxon>Imitervirales</taxon>
        <taxon>Mimiviridae</taxon>
        <taxon>Klosneuvirinae</taxon>
        <taxon>Theiavirus</taxon>
        <taxon>Theiavirus salishense</taxon>
    </lineage>
</organism>
<evidence type="ECO:0000313" key="2">
    <source>
        <dbReference type="EMBL" id="ATZ80794.1"/>
    </source>
</evidence>
<keyword evidence="1" id="KW-0472">Membrane</keyword>
<evidence type="ECO:0008006" key="4">
    <source>
        <dbReference type="Google" id="ProtNLM"/>
    </source>
</evidence>
<evidence type="ECO:0000313" key="3">
    <source>
        <dbReference type="Proteomes" id="UP000240325"/>
    </source>
</evidence>
<proteinExistence type="predicted"/>
<dbReference type="EMBL" id="MF782455">
    <property type="protein sequence ID" value="ATZ80794.1"/>
    <property type="molecule type" value="Genomic_DNA"/>
</dbReference>